<sequence>MDPNSVTATRLPSRADTVGIWAFMVAGTGIVAWAVVGAVLRITDALSSPEVRVLAEFAGTPAEAPIGPGGAPVAIELDRAFLFTDELPGPSLVALVLSEIAFAVSVAAVVACLLLLSASTLRGRVFSRRNTRLVATAGTAGLVGAAAVPFLANMVANGAFARISDGEFDNVLMSVDLMPFVLAAFVVAIITTAFAVGERLQRDTEGLV</sequence>
<protein>
    <recommendedName>
        <fullName evidence="4">DUF2975 domain-containing protein</fullName>
    </recommendedName>
</protein>
<keyword evidence="1" id="KW-0812">Transmembrane</keyword>
<evidence type="ECO:0000256" key="1">
    <source>
        <dbReference type="SAM" id="Phobius"/>
    </source>
</evidence>
<name>A0ABV9R0S6_9MICO</name>
<dbReference type="RefSeq" id="WP_204395515.1">
    <property type="nucleotide sequence ID" value="NZ_JAFBBW010000001.1"/>
</dbReference>
<proteinExistence type="predicted"/>
<evidence type="ECO:0000313" key="2">
    <source>
        <dbReference type="EMBL" id="MFC4827453.1"/>
    </source>
</evidence>
<reference evidence="3" key="1">
    <citation type="journal article" date="2019" name="Int. J. Syst. Evol. Microbiol.">
        <title>The Global Catalogue of Microorganisms (GCM) 10K type strain sequencing project: providing services to taxonomists for standard genome sequencing and annotation.</title>
        <authorList>
            <consortium name="The Broad Institute Genomics Platform"/>
            <consortium name="The Broad Institute Genome Sequencing Center for Infectious Disease"/>
            <person name="Wu L."/>
            <person name="Ma J."/>
        </authorList>
    </citation>
    <scope>NUCLEOTIDE SEQUENCE [LARGE SCALE GENOMIC DNA]</scope>
    <source>
        <strain evidence="3">CGMCC 1.12192</strain>
    </source>
</reference>
<comment type="caution">
    <text evidence="2">The sequence shown here is derived from an EMBL/GenBank/DDBJ whole genome shotgun (WGS) entry which is preliminary data.</text>
</comment>
<evidence type="ECO:0000313" key="3">
    <source>
        <dbReference type="Proteomes" id="UP001595960"/>
    </source>
</evidence>
<accession>A0ABV9R0S6</accession>
<dbReference type="Proteomes" id="UP001595960">
    <property type="component" value="Unassembled WGS sequence"/>
</dbReference>
<feature type="transmembrane region" description="Helical" evidence="1">
    <location>
        <begin position="20"/>
        <end position="42"/>
    </location>
</feature>
<feature type="transmembrane region" description="Helical" evidence="1">
    <location>
        <begin position="133"/>
        <end position="152"/>
    </location>
</feature>
<keyword evidence="3" id="KW-1185">Reference proteome</keyword>
<keyword evidence="1" id="KW-1133">Transmembrane helix</keyword>
<dbReference type="EMBL" id="JBHSJC010000001">
    <property type="protein sequence ID" value="MFC4827453.1"/>
    <property type="molecule type" value="Genomic_DNA"/>
</dbReference>
<evidence type="ECO:0008006" key="4">
    <source>
        <dbReference type="Google" id="ProtNLM"/>
    </source>
</evidence>
<keyword evidence="1" id="KW-0472">Membrane</keyword>
<organism evidence="2 3">
    <name type="scientific">Agromyces aurantiacus</name>
    <dbReference type="NCBI Taxonomy" id="165814"/>
    <lineage>
        <taxon>Bacteria</taxon>
        <taxon>Bacillati</taxon>
        <taxon>Actinomycetota</taxon>
        <taxon>Actinomycetes</taxon>
        <taxon>Micrococcales</taxon>
        <taxon>Microbacteriaceae</taxon>
        <taxon>Agromyces</taxon>
    </lineage>
</organism>
<feature type="transmembrane region" description="Helical" evidence="1">
    <location>
        <begin position="177"/>
        <end position="197"/>
    </location>
</feature>
<gene>
    <name evidence="2" type="ORF">ACFPER_01535</name>
</gene>
<feature type="transmembrane region" description="Helical" evidence="1">
    <location>
        <begin position="100"/>
        <end position="121"/>
    </location>
</feature>